<reference evidence="2" key="1">
    <citation type="submission" date="2015-09" db="EMBL/GenBank/DDBJ databases">
        <authorList>
            <person name="Daims H."/>
        </authorList>
    </citation>
    <scope>NUCLEOTIDE SEQUENCE [LARGE SCALE GENOMIC DNA]</scope>
</reference>
<keyword evidence="2" id="KW-1185">Reference proteome</keyword>
<dbReference type="KEGG" id="nio:NITINOP_1917"/>
<evidence type="ECO:0000313" key="1">
    <source>
        <dbReference type="EMBL" id="CUQ66889.1"/>
    </source>
</evidence>
<accession>A0A0S4KU92</accession>
<dbReference type="AlphaFoldDB" id="A0A0S4KU92"/>
<dbReference type="Proteomes" id="UP000066284">
    <property type="component" value="Chromosome 1"/>
</dbReference>
<dbReference type="STRING" id="1715989.NITINOP_1917"/>
<evidence type="ECO:0000313" key="2">
    <source>
        <dbReference type="Proteomes" id="UP000066284"/>
    </source>
</evidence>
<sequence>MVYVRGGQPGCGYDDVLMSAGKFKNGAIVERSARVIVDVDGIVSAFAQPTSEAWWEVGVHEKCHVACAGMIVWSKYAAA</sequence>
<dbReference type="EMBL" id="LN885086">
    <property type="protein sequence ID" value="CUQ66889.1"/>
    <property type="molecule type" value="Genomic_DNA"/>
</dbReference>
<proteinExistence type="predicted"/>
<gene>
    <name evidence="1" type="ORF">NITINOP_1917</name>
</gene>
<organism evidence="1 2">
    <name type="scientific">Candidatus Nitrospira inopinata</name>
    <dbReference type="NCBI Taxonomy" id="1715989"/>
    <lineage>
        <taxon>Bacteria</taxon>
        <taxon>Pseudomonadati</taxon>
        <taxon>Nitrospirota</taxon>
        <taxon>Nitrospiria</taxon>
        <taxon>Nitrospirales</taxon>
        <taxon>Nitrospiraceae</taxon>
        <taxon>Nitrospira</taxon>
    </lineage>
</organism>
<protein>
    <submittedName>
        <fullName evidence="1">Uncharacterized protein</fullName>
    </submittedName>
</protein>
<name>A0A0S4KU92_9BACT</name>